<dbReference type="AlphaFoldDB" id="A0A4U5M298"/>
<protein>
    <submittedName>
        <fullName evidence="2">Uncharacterized protein</fullName>
    </submittedName>
</protein>
<proteinExistence type="predicted"/>
<name>A0A4U5M298_STECR</name>
<comment type="caution">
    <text evidence="2">The sequence shown here is derived from an EMBL/GenBank/DDBJ whole genome shotgun (WGS) entry which is preliminary data.</text>
</comment>
<reference evidence="2 3" key="1">
    <citation type="journal article" date="2015" name="Genome Biol.">
        <title>Comparative genomics of Steinernema reveals deeply conserved gene regulatory networks.</title>
        <authorList>
            <person name="Dillman A.R."/>
            <person name="Macchietto M."/>
            <person name="Porter C.F."/>
            <person name="Rogers A."/>
            <person name="Williams B."/>
            <person name="Antoshechkin I."/>
            <person name="Lee M.M."/>
            <person name="Goodwin Z."/>
            <person name="Lu X."/>
            <person name="Lewis E.E."/>
            <person name="Goodrich-Blair H."/>
            <person name="Stock S.P."/>
            <person name="Adams B.J."/>
            <person name="Sternberg P.W."/>
            <person name="Mortazavi A."/>
        </authorList>
    </citation>
    <scope>NUCLEOTIDE SEQUENCE [LARGE SCALE GENOMIC DNA]</scope>
    <source>
        <strain evidence="2 3">ALL</strain>
    </source>
</reference>
<evidence type="ECO:0000256" key="1">
    <source>
        <dbReference type="SAM" id="MobiDB-lite"/>
    </source>
</evidence>
<organism evidence="2 3">
    <name type="scientific">Steinernema carpocapsae</name>
    <name type="common">Entomopathogenic nematode</name>
    <dbReference type="NCBI Taxonomy" id="34508"/>
    <lineage>
        <taxon>Eukaryota</taxon>
        <taxon>Metazoa</taxon>
        <taxon>Ecdysozoa</taxon>
        <taxon>Nematoda</taxon>
        <taxon>Chromadorea</taxon>
        <taxon>Rhabditida</taxon>
        <taxon>Tylenchina</taxon>
        <taxon>Panagrolaimomorpha</taxon>
        <taxon>Strongyloidoidea</taxon>
        <taxon>Steinernematidae</taxon>
        <taxon>Steinernema</taxon>
    </lineage>
</organism>
<evidence type="ECO:0000313" key="2">
    <source>
        <dbReference type="EMBL" id="TKR62782.1"/>
    </source>
</evidence>
<dbReference type="EMBL" id="AZBU02000010">
    <property type="protein sequence ID" value="TKR62782.1"/>
    <property type="molecule type" value="Genomic_DNA"/>
</dbReference>
<feature type="region of interest" description="Disordered" evidence="1">
    <location>
        <begin position="51"/>
        <end position="74"/>
    </location>
</feature>
<accession>A0A4U5M298</accession>
<keyword evidence="3" id="KW-1185">Reference proteome</keyword>
<feature type="region of interest" description="Disordered" evidence="1">
    <location>
        <begin position="96"/>
        <end position="115"/>
    </location>
</feature>
<sequence>MVDSNHIAVCSQLFFESPLLSQCLDAERVEGWKGQDLWQVEDAFVACRSSVPRRSPAPHAPQGQLRRTRRSRSSRVSAAVLEYLAAEVLELAETPPATTRRAASTLSSPSATTKN</sequence>
<gene>
    <name evidence="2" type="ORF">L596_026699</name>
</gene>
<dbReference type="Proteomes" id="UP000298663">
    <property type="component" value="Unassembled WGS sequence"/>
</dbReference>
<reference evidence="2 3" key="2">
    <citation type="journal article" date="2019" name="G3 (Bethesda)">
        <title>Hybrid Assembly of the Genome of the Entomopathogenic Nematode Steinernema carpocapsae Identifies the X-Chromosome.</title>
        <authorList>
            <person name="Serra L."/>
            <person name="Macchietto M."/>
            <person name="Macias-Munoz A."/>
            <person name="McGill C.J."/>
            <person name="Rodriguez I.M."/>
            <person name="Rodriguez B."/>
            <person name="Murad R."/>
            <person name="Mortazavi A."/>
        </authorList>
    </citation>
    <scope>NUCLEOTIDE SEQUENCE [LARGE SCALE GENOMIC DNA]</scope>
    <source>
        <strain evidence="2 3">ALL</strain>
    </source>
</reference>
<evidence type="ECO:0000313" key="3">
    <source>
        <dbReference type="Proteomes" id="UP000298663"/>
    </source>
</evidence>